<reference evidence="3" key="1">
    <citation type="submission" date="2023-03" db="EMBL/GenBank/DDBJ databases">
        <title>Massive genome expansion in bonnet fungi (Mycena s.s.) driven by repeated elements and novel gene families across ecological guilds.</title>
        <authorList>
            <consortium name="Lawrence Berkeley National Laboratory"/>
            <person name="Harder C.B."/>
            <person name="Miyauchi S."/>
            <person name="Viragh M."/>
            <person name="Kuo A."/>
            <person name="Thoen E."/>
            <person name="Andreopoulos B."/>
            <person name="Lu D."/>
            <person name="Skrede I."/>
            <person name="Drula E."/>
            <person name="Henrissat B."/>
            <person name="Morin E."/>
            <person name="Kohler A."/>
            <person name="Barry K."/>
            <person name="LaButti K."/>
            <person name="Morin E."/>
            <person name="Salamov A."/>
            <person name="Lipzen A."/>
            <person name="Mereny Z."/>
            <person name="Hegedus B."/>
            <person name="Baldrian P."/>
            <person name="Stursova M."/>
            <person name="Weitz H."/>
            <person name="Taylor A."/>
            <person name="Grigoriev I.V."/>
            <person name="Nagy L.G."/>
            <person name="Martin F."/>
            <person name="Kauserud H."/>
        </authorList>
    </citation>
    <scope>NUCLEOTIDE SEQUENCE</scope>
    <source>
        <strain evidence="3">CBHHK067</strain>
    </source>
</reference>
<feature type="transmembrane region" description="Helical" evidence="2">
    <location>
        <begin position="12"/>
        <end position="28"/>
    </location>
</feature>
<sequence>MARNVVALKTYALSFTIASILFIAPIFLKRYPQTAGIAIGLTWLGDKYIQGFAALSLVVAVLLLASLLSGAHKWLTRAKSSTPAPTPADLEDGTAAPLRELETLEAEVTGTEPPKLEAKAGEATTTGKITSFLFSAIFFTYELYQSGVVELQKPVLENVAAALMYILRGLEVVFVAFLLLLLGCAMVRSRSAPEAVPAPTTVLFDDGAVPAEEAPAAIDEKDHKTRRRLLFEMGLVLLPMSCPVFCMCYPPHAHPSAEQPRLQDDEDPEPHGPRAKGAQMASVRPRMLHRGRGCGALRTTAARAVDHTAVFTATFGTKGNSAASTSKRSSPQSAVAPHRQFWPPTFAHLPTKSEFQDALVDYELD</sequence>
<keyword evidence="2" id="KW-1133">Transmembrane helix</keyword>
<evidence type="ECO:0000256" key="2">
    <source>
        <dbReference type="SAM" id="Phobius"/>
    </source>
</evidence>
<evidence type="ECO:0000256" key="1">
    <source>
        <dbReference type="SAM" id="MobiDB-lite"/>
    </source>
</evidence>
<dbReference type="Proteomes" id="UP001221757">
    <property type="component" value="Unassembled WGS sequence"/>
</dbReference>
<keyword evidence="2" id="KW-0812">Transmembrane</keyword>
<gene>
    <name evidence="3" type="ORF">B0H17DRAFT_1141421</name>
</gene>
<dbReference type="EMBL" id="JARKIE010000171">
    <property type="protein sequence ID" value="KAJ7671886.1"/>
    <property type="molecule type" value="Genomic_DNA"/>
</dbReference>
<feature type="transmembrane region" description="Helical" evidence="2">
    <location>
        <begin position="129"/>
        <end position="147"/>
    </location>
</feature>
<protein>
    <submittedName>
        <fullName evidence="3">Uncharacterized protein</fullName>
    </submittedName>
</protein>
<feature type="transmembrane region" description="Helical" evidence="2">
    <location>
        <begin position="159"/>
        <end position="182"/>
    </location>
</feature>
<comment type="caution">
    <text evidence="3">The sequence shown here is derived from an EMBL/GenBank/DDBJ whole genome shotgun (WGS) entry which is preliminary data.</text>
</comment>
<evidence type="ECO:0000313" key="4">
    <source>
        <dbReference type="Proteomes" id="UP001221757"/>
    </source>
</evidence>
<dbReference type="AlphaFoldDB" id="A0AAD7G6C6"/>
<evidence type="ECO:0000313" key="3">
    <source>
        <dbReference type="EMBL" id="KAJ7671886.1"/>
    </source>
</evidence>
<organism evidence="3 4">
    <name type="scientific">Mycena rosella</name>
    <name type="common">Pink bonnet</name>
    <name type="synonym">Agaricus rosellus</name>
    <dbReference type="NCBI Taxonomy" id="1033263"/>
    <lineage>
        <taxon>Eukaryota</taxon>
        <taxon>Fungi</taxon>
        <taxon>Dikarya</taxon>
        <taxon>Basidiomycota</taxon>
        <taxon>Agaricomycotina</taxon>
        <taxon>Agaricomycetes</taxon>
        <taxon>Agaricomycetidae</taxon>
        <taxon>Agaricales</taxon>
        <taxon>Marasmiineae</taxon>
        <taxon>Mycenaceae</taxon>
        <taxon>Mycena</taxon>
    </lineage>
</organism>
<keyword evidence="2" id="KW-0472">Membrane</keyword>
<keyword evidence="4" id="KW-1185">Reference proteome</keyword>
<feature type="region of interest" description="Disordered" evidence="1">
    <location>
        <begin position="256"/>
        <end position="282"/>
    </location>
</feature>
<feature type="compositionally biased region" description="Polar residues" evidence="1">
    <location>
        <begin position="318"/>
        <end position="333"/>
    </location>
</feature>
<feature type="transmembrane region" description="Helical" evidence="2">
    <location>
        <begin position="48"/>
        <end position="71"/>
    </location>
</feature>
<feature type="region of interest" description="Disordered" evidence="1">
    <location>
        <begin position="318"/>
        <end position="339"/>
    </location>
</feature>
<name>A0AAD7G6C6_MYCRO</name>
<accession>A0AAD7G6C6</accession>
<proteinExistence type="predicted"/>